<protein>
    <submittedName>
        <fullName evidence="2">Uncharacterized protein</fullName>
    </submittedName>
</protein>
<keyword evidence="3" id="KW-1185">Reference proteome</keyword>
<proteinExistence type="predicted"/>
<dbReference type="InterPro" id="IPR036397">
    <property type="entry name" value="RNaseH_sf"/>
</dbReference>
<organism evidence="2 3">
    <name type="scientific">Periplaneta americana</name>
    <name type="common">American cockroach</name>
    <name type="synonym">Blatta americana</name>
    <dbReference type="NCBI Taxonomy" id="6978"/>
    <lineage>
        <taxon>Eukaryota</taxon>
        <taxon>Metazoa</taxon>
        <taxon>Ecdysozoa</taxon>
        <taxon>Arthropoda</taxon>
        <taxon>Hexapoda</taxon>
        <taxon>Insecta</taxon>
        <taxon>Pterygota</taxon>
        <taxon>Neoptera</taxon>
        <taxon>Polyneoptera</taxon>
        <taxon>Dictyoptera</taxon>
        <taxon>Blattodea</taxon>
        <taxon>Blattoidea</taxon>
        <taxon>Blattidae</taxon>
        <taxon>Blattinae</taxon>
        <taxon>Periplaneta</taxon>
    </lineage>
</organism>
<gene>
    <name evidence="2" type="ORF">ANN_14237</name>
</gene>
<dbReference type="Proteomes" id="UP001148838">
    <property type="component" value="Unassembled WGS sequence"/>
</dbReference>
<dbReference type="Gene3D" id="3.30.420.10">
    <property type="entry name" value="Ribonuclease H-like superfamily/Ribonuclease H"/>
    <property type="match status" value="1"/>
</dbReference>
<reference evidence="2 3" key="1">
    <citation type="journal article" date="2022" name="Allergy">
        <title>Genome assembly and annotation of Periplaneta americana reveal a comprehensive cockroach allergen profile.</title>
        <authorList>
            <person name="Wang L."/>
            <person name="Xiong Q."/>
            <person name="Saelim N."/>
            <person name="Wang L."/>
            <person name="Nong W."/>
            <person name="Wan A.T."/>
            <person name="Shi M."/>
            <person name="Liu X."/>
            <person name="Cao Q."/>
            <person name="Hui J.H.L."/>
            <person name="Sookrung N."/>
            <person name="Leung T.F."/>
            <person name="Tungtrongchitr A."/>
            <person name="Tsui S.K.W."/>
        </authorList>
    </citation>
    <scope>NUCLEOTIDE SEQUENCE [LARGE SCALE GENOMIC DNA]</scope>
    <source>
        <strain evidence="2">PWHHKU_190912</strain>
    </source>
</reference>
<feature type="compositionally biased region" description="Low complexity" evidence="1">
    <location>
        <begin position="76"/>
        <end position="85"/>
    </location>
</feature>
<sequence length="203" mass="22905">MAKREYGKWERSNLLKAMDEFYPGAVGLNECCLKVAEYTAKSNKDILYPNIPPAIRAVAHGPDIPFPLPPESDTLPSPSSSTENESPVDHTYEPYNTGEDRCFNQSELNDLVRDLNFPKESAELLGSRLKEKKVLAEEGLLLVDIMPHGSTINSDGYVATLKKLQVRLSRVRRHREKQDALLLHDNAQPYVSHKTTDQIRKFG</sequence>
<dbReference type="EMBL" id="JAJSOF020000019">
    <property type="protein sequence ID" value="KAJ4438298.1"/>
    <property type="molecule type" value="Genomic_DNA"/>
</dbReference>
<feature type="region of interest" description="Disordered" evidence="1">
    <location>
        <begin position="62"/>
        <end position="98"/>
    </location>
</feature>
<feature type="compositionally biased region" description="Basic and acidic residues" evidence="1">
    <location>
        <begin position="87"/>
        <end position="98"/>
    </location>
</feature>
<comment type="caution">
    <text evidence="2">The sequence shown here is derived from an EMBL/GenBank/DDBJ whole genome shotgun (WGS) entry which is preliminary data.</text>
</comment>
<accession>A0ABQ8SVR7</accession>
<evidence type="ECO:0000313" key="2">
    <source>
        <dbReference type="EMBL" id="KAJ4438298.1"/>
    </source>
</evidence>
<evidence type="ECO:0000313" key="3">
    <source>
        <dbReference type="Proteomes" id="UP001148838"/>
    </source>
</evidence>
<name>A0ABQ8SVR7_PERAM</name>
<evidence type="ECO:0000256" key="1">
    <source>
        <dbReference type="SAM" id="MobiDB-lite"/>
    </source>
</evidence>